<organism evidence="1 2">
    <name type="scientific">Sphingobium chungbukense</name>
    <dbReference type="NCBI Taxonomy" id="56193"/>
    <lineage>
        <taxon>Bacteria</taxon>
        <taxon>Pseudomonadati</taxon>
        <taxon>Pseudomonadota</taxon>
        <taxon>Alphaproteobacteria</taxon>
        <taxon>Sphingomonadales</taxon>
        <taxon>Sphingomonadaceae</taxon>
        <taxon>Sphingobium</taxon>
    </lineage>
</organism>
<evidence type="ECO:0000313" key="1">
    <source>
        <dbReference type="EMBL" id="KKW93899.1"/>
    </source>
</evidence>
<keyword evidence="2" id="KW-1185">Reference proteome</keyword>
<dbReference type="EMBL" id="LBIC01000001">
    <property type="protein sequence ID" value="KKW93899.1"/>
    <property type="molecule type" value="Genomic_DNA"/>
</dbReference>
<proteinExistence type="predicted"/>
<dbReference type="STRING" id="56193.YP76_04420"/>
<dbReference type="AlphaFoldDB" id="A0A0M3AZB8"/>
<name>A0A0M3AZB8_9SPHN</name>
<sequence>MKRPLPNYQIGEVMPMPADADMALAEIQMQKRGLLARNAKSSHRSIAGITAKRIMAGLNEAERIRTDPFERAQTFLRRKGFVPVCALEKQFQVGRRLFASKAEVMAFAQAKGWKP</sequence>
<accession>A0A0M3AZB8</accession>
<comment type="caution">
    <text evidence="1">The sequence shown here is derived from an EMBL/GenBank/DDBJ whole genome shotgun (WGS) entry which is preliminary data.</text>
</comment>
<gene>
    <name evidence="1" type="ORF">YP76_04420</name>
</gene>
<dbReference type="PATRIC" id="fig|56193.3.peg.910"/>
<protein>
    <submittedName>
        <fullName evidence="1">Uncharacterized protein</fullName>
    </submittedName>
</protein>
<evidence type="ECO:0000313" key="2">
    <source>
        <dbReference type="Proteomes" id="UP000033874"/>
    </source>
</evidence>
<dbReference type="RefSeq" id="WP_046762334.1">
    <property type="nucleotide sequence ID" value="NZ_LBIC01000001.1"/>
</dbReference>
<reference evidence="1 2" key="1">
    <citation type="submission" date="2015-04" db="EMBL/GenBank/DDBJ databases">
        <title>Genome sequence of aromatic hydrocarbons-degrading Sphingobium chungbukense DJ77.</title>
        <authorList>
            <person name="Kim Y.-C."/>
            <person name="Chae J.-C."/>
        </authorList>
    </citation>
    <scope>NUCLEOTIDE SEQUENCE [LARGE SCALE GENOMIC DNA]</scope>
    <source>
        <strain evidence="1 2">DJ77</strain>
    </source>
</reference>
<dbReference type="Proteomes" id="UP000033874">
    <property type="component" value="Unassembled WGS sequence"/>
</dbReference>